<reference evidence="11" key="1">
    <citation type="journal article" date="2013" name="Nat. Biotechnol.">
        <title>Draft genome sequence of chickpea (Cicer arietinum) provides a resource for trait improvement.</title>
        <authorList>
            <person name="Varshney R.K."/>
            <person name="Song C."/>
            <person name="Saxena R.K."/>
            <person name="Azam S."/>
            <person name="Yu S."/>
            <person name="Sharpe A.G."/>
            <person name="Cannon S."/>
            <person name="Baek J."/>
            <person name="Rosen B.D."/>
            <person name="Tar'an B."/>
            <person name="Millan T."/>
            <person name="Zhang X."/>
            <person name="Ramsay L.D."/>
            <person name="Iwata A."/>
            <person name="Wang Y."/>
            <person name="Nelson W."/>
            <person name="Farmer A.D."/>
            <person name="Gaur P.M."/>
            <person name="Soderlund C."/>
            <person name="Penmetsa R.V."/>
            <person name="Xu C."/>
            <person name="Bharti A.K."/>
            <person name="He W."/>
            <person name="Winter P."/>
            <person name="Zhao S."/>
            <person name="Hane J.K."/>
            <person name="Carrasquilla-Garcia N."/>
            <person name="Condie J.A."/>
            <person name="Upadhyaya H.D."/>
            <person name="Luo M.C."/>
            <person name="Thudi M."/>
            <person name="Gowda C.L."/>
            <person name="Singh N.P."/>
            <person name="Lichtenzveig J."/>
            <person name="Gali K.K."/>
            <person name="Rubio J."/>
            <person name="Nadarajan N."/>
            <person name="Dolezel J."/>
            <person name="Bansal K.C."/>
            <person name="Xu X."/>
            <person name="Edwards D."/>
            <person name="Zhang G."/>
            <person name="Kahl G."/>
            <person name="Gil J."/>
            <person name="Singh K.B."/>
            <person name="Datta S.K."/>
            <person name="Jackson S.A."/>
            <person name="Wang J."/>
            <person name="Cook D.R."/>
        </authorList>
    </citation>
    <scope>NUCLEOTIDE SEQUENCE [LARGE SCALE GENOMIC DNA]</scope>
    <source>
        <strain evidence="11">cv. CDC Frontier</strain>
    </source>
</reference>
<protein>
    <recommendedName>
        <fullName evidence="6">B-like cyclin</fullName>
    </recommendedName>
</protein>
<dbReference type="PIRSF" id="PIRSF001771">
    <property type="entry name" value="Cyclin_A_B_D_E"/>
    <property type="match status" value="1"/>
</dbReference>
<dbReference type="InterPro" id="IPR004367">
    <property type="entry name" value="Cyclin_C-dom"/>
</dbReference>
<dbReference type="RefSeq" id="XP_004501282.1">
    <property type="nucleotide sequence ID" value="XM_004501225.2"/>
</dbReference>
<organism evidence="11 14">
    <name type="scientific">Cicer arietinum</name>
    <name type="common">Chickpea</name>
    <name type="synonym">Garbanzo</name>
    <dbReference type="NCBI Taxonomy" id="3827"/>
    <lineage>
        <taxon>Eukaryota</taxon>
        <taxon>Viridiplantae</taxon>
        <taxon>Streptophyta</taxon>
        <taxon>Embryophyta</taxon>
        <taxon>Tracheophyta</taxon>
        <taxon>Spermatophyta</taxon>
        <taxon>Magnoliopsida</taxon>
        <taxon>eudicotyledons</taxon>
        <taxon>Gunneridae</taxon>
        <taxon>Pentapetalae</taxon>
        <taxon>rosids</taxon>
        <taxon>fabids</taxon>
        <taxon>Fabales</taxon>
        <taxon>Fabaceae</taxon>
        <taxon>Papilionoideae</taxon>
        <taxon>50 kb inversion clade</taxon>
        <taxon>NPAAA clade</taxon>
        <taxon>Hologalegina</taxon>
        <taxon>IRL clade</taxon>
        <taxon>Cicereae</taxon>
        <taxon>Cicer</taxon>
    </lineage>
</organism>
<dbReference type="PaxDb" id="3827-XP_004501282.1"/>
<dbReference type="eggNOG" id="KOG0654">
    <property type="taxonomic scope" value="Eukaryota"/>
</dbReference>
<evidence type="ECO:0000313" key="14">
    <source>
        <dbReference type="RefSeq" id="XP_012571553.1"/>
    </source>
</evidence>
<reference evidence="12 13" key="2">
    <citation type="submission" date="2025-04" db="UniProtKB">
        <authorList>
            <consortium name="RefSeq"/>
        </authorList>
    </citation>
    <scope>IDENTIFICATION</scope>
    <source>
        <tissue evidence="12 13">Etiolated seedlings</tissue>
    </source>
</reference>
<dbReference type="RefSeq" id="XP_004501283.1">
    <property type="nucleotide sequence ID" value="XM_004501226.3"/>
</dbReference>
<dbReference type="SMART" id="SM01332">
    <property type="entry name" value="Cyclin_C"/>
    <property type="match status" value="1"/>
</dbReference>
<dbReference type="STRING" id="3827.A0A1S3E815"/>
<evidence type="ECO:0000259" key="10">
    <source>
        <dbReference type="SMART" id="SM01332"/>
    </source>
</evidence>
<feature type="domain" description="Cyclin C-terminal" evidence="10">
    <location>
        <begin position="360"/>
        <end position="483"/>
    </location>
</feature>
<dbReference type="InterPro" id="IPR048258">
    <property type="entry name" value="Cyclins_cyclin-box"/>
</dbReference>
<dbReference type="Proteomes" id="UP000087171">
    <property type="component" value="Chromosome Ca5"/>
</dbReference>
<dbReference type="GeneID" id="101509086"/>
<keyword evidence="3" id="KW-0132">Cell division</keyword>
<comment type="subunit">
    <text evidence="2">Interacts with the CDC2 protein kinase to form a serine/threonine kinase holoenzyme complex also known as maturation promoting factor (MPF). The cyclin subunit imparts substrate specificity to the complex.</text>
</comment>
<keyword evidence="4 7" id="KW-0195">Cyclin</keyword>
<dbReference type="FunFam" id="1.10.472.10:FF:000167">
    <property type="entry name" value="Mitotic cyclin 6"/>
    <property type="match status" value="1"/>
</dbReference>
<dbReference type="AlphaFoldDB" id="A0A1S3E815"/>
<dbReference type="RefSeq" id="XP_012571553.1">
    <property type="nucleotide sequence ID" value="XM_012716099.2"/>
</dbReference>
<evidence type="ECO:0000256" key="5">
    <source>
        <dbReference type="ARBA" id="ARBA00023306"/>
    </source>
</evidence>
<dbReference type="Pfam" id="PF00134">
    <property type="entry name" value="Cyclin_N"/>
    <property type="match status" value="1"/>
</dbReference>
<proteinExistence type="inferred from homology"/>
<dbReference type="InterPro" id="IPR013763">
    <property type="entry name" value="Cyclin-like_dom"/>
</dbReference>
<evidence type="ECO:0000256" key="6">
    <source>
        <dbReference type="ARBA" id="ARBA00032263"/>
    </source>
</evidence>
<dbReference type="PROSITE" id="PS00292">
    <property type="entry name" value="CYCLINS"/>
    <property type="match status" value="1"/>
</dbReference>
<evidence type="ECO:0000256" key="1">
    <source>
        <dbReference type="ARBA" id="ARBA00006955"/>
    </source>
</evidence>
<evidence type="ECO:0000256" key="7">
    <source>
        <dbReference type="RuleBase" id="RU000383"/>
    </source>
</evidence>
<gene>
    <name evidence="12 13 14" type="primary">LOC101509086</name>
</gene>
<dbReference type="InterPro" id="IPR006671">
    <property type="entry name" value="Cyclin_N"/>
</dbReference>
<dbReference type="OrthoDB" id="5590282at2759"/>
<dbReference type="SUPFAM" id="SSF47954">
    <property type="entry name" value="Cyclin-like"/>
    <property type="match status" value="2"/>
</dbReference>
<evidence type="ECO:0000256" key="8">
    <source>
        <dbReference type="SAM" id="MobiDB-lite"/>
    </source>
</evidence>
<dbReference type="FunFam" id="1.10.472.10:FF:000013">
    <property type="entry name" value="Cyclin A1"/>
    <property type="match status" value="1"/>
</dbReference>
<name>A0A1S3E815_CICAR</name>
<feature type="domain" description="Cyclin-like" evidence="9">
    <location>
        <begin position="364"/>
        <end position="452"/>
    </location>
</feature>
<accession>A0A1S3E815</accession>
<evidence type="ECO:0000313" key="12">
    <source>
        <dbReference type="RefSeq" id="XP_004501282.1"/>
    </source>
</evidence>
<dbReference type="GO" id="GO:0044772">
    <property type="term" value="P:mitotic cell cycle phase transition"/>
    <property type="evidence" value="ECO:0007669"/>
    <property type="project" value="InterPro"/>
</dbReference>
<dbReference type="SMART" id="SM00385">
    <property type="entry name" value="CYCLIN"/>
    <property type="match status" value="2"/>
</dbReference>
<dbReference type="CDD" id="cd20506">
    <property type="entry name" value="CYCLIN_AtCycA-like_rpt2"/>
    <property type="match status" value="1"/>
</dbReference>
<evidence type="ECO:0000256" key="4">
    <source>
        <dbReference type="ARBA" id="ARBA00023127"/>
    </source>
</evidence>
<evidence type="ECO:0000256" key="2">
    <source>
        <dbReference type="ARBA" id="ARBA00011177"/>
    </source>
</evidence>
<dbReference type="InterPro" id="IPR039361">
    <property type="entry name" value="Cyclin"/>
</dbReference>
<dbReference type="PANTHER" id="PTHR10177">
    <property type="entry name" value="CYCLINS"/>
    <property type="match status" value="1"/>
</dbReference>
<evidence type="ECO:0000256" key="3">
    <source>
        <dbReference type="ARBA" id="ARBA00022618"/>
    </source>
</evidence>
<feature type="domain" description="Cyclin-like" evidence="9">
    <location>
        <begin position="267"/>
        <end position="351"/>
    </location>
</feature>
<keyword evidence="5" id="KW-0131">Cell cycle</keyword>
<dbReference type="InterPro" id="IPR046965">
    <property type="entry name" value="Cyclin_A/B-like"/>
</dbReference>
<dbReference type="GO" id="GO:0016538">
    <property type="term" value="F:cyclin-dependent protein serine/threonine kinase regulator activity"/>
    <property type="evidence" value="ECO:0007669"/>
    <property type="project" value="InterPro"/>
</dbReference>
<dbReference type="KEGG" id="cam:101509086"/>
<keyword evidence="11" id="KW-1185">Reference proteome</keyword>
<evidence type="ECO:0000313" key="11">
    <source>
        <dbReference type="Proteomes" id="UP000087171"/>
    </source>
</evidence>
<dbReference type="Pfam" id="PF02984">
    <property type="entry name" value="Cyclin_C"/>
    <property type="match status" value="1"/>
</dbReference>
<sequence length="493" mass="55838">MSKVNSKLCAKHEERTVRITRSRARTLGGGVPPLPPSYSRPSSKNEAKNVHRATSSKRAVSSLENQTCVLAPPRKRRAVLTDVTNVTTKSRDTCVKESKFQVKGVYQKKNTKITSNVSVGVSLSSTQEDVKPKLAEALSTIKMEELNDTIAAVTLDKEPAEHCMSNSIREHVMTDATLSMQDSANSVEFPSSPNKDINMTCDKQEASDCLTIVDIDIEMKDSQVWSAYAPDIYGKARVTELERKPSTNYMDKLQQDISPNMRGILVDWLVEVSEEYKLVPDTLYLTVNLIDRFLSTKLIQKHRLQLLGVTCMFIASKYEEICAPRVEEFCFITDNTYTKEEVVRMESEVLNLLRFQLCVPTTKTFLRRFIQAAQSSYKVPRIELEFLANYLAELTLVEYNYLQFLPSLVAASAVFLARWTLDDSKHPWTPTLEHYTNYKASELKIVVLALEDLQLNTKACSLNAIREKYKQDKFNCVAKLSPKPVQSLFQAQV</sequence>
<dbReference type="InterPro" id="IPR036915">
    <property type="entry name" value="Cyclin-like_sf"/>
</dbReference>
<evidence type="ECO:0000313" key="13">
    <source>
        <dbReference type="RefSeq" id="XP_004501283.1"/>
    </source>
</evidence>
<feature type="region of interest" description="Disordered" evidence="8">
    <location>
        <begin position="25"/>
        <end position="61"/>
    </location>
</feature>
<comment type="similarity">
    <text evidence="1">Belongs to the cyclin family. Cyclin AB subfamily.</text>
</comment>
<dbReference type="GO" id="GO:0051301">
    <property type="term" value="P:cell division"/>
    <property type="evidence" value="ECO:0007669"/>
    <property type="project" value="UniProtKB-KW"/>
</dbReference>
<evidence type="ECO:0000259" key="9">
    <source>
        <dbReference type="SMART" id="SM00385"/>
    </source>
</evidence>
<dbReference type="Gene3D" id="1.10.472.10">
    <property type="entry name" value="Cyclin-like"/>
    <property type="match status" value="2"/>
</dbReference>